<dbReference type="Proteomes" id="UP000600449">
    <property type="component" value="Unassembled WGS sequence"/>
</dbReference>
<keyword evidence="1" id="KW-0808">Transferase</keyword>
<dbReference type="GO" id="GO:0008080">
    <property type="term" value="F:N-acetyltransferase activity"/>
    <property type="evidence" value="ECO:0007669"/>
    <property type="project" value="InterPro"/>
</dbReference>
<proteinExistence type="predicted"/>
<evidence type="ECO:0000313" key="4">
    <source>
        <dbReference type="Proteomes" id="UP000600449"/>
    </source>
</evidence>
<evidence type="ECO:0000256" key="1">
    <source>
        <dbReference type="ARBA" id="ARBA00022679"/>
    </source>
</evidence>
<dbReference type="SUPFAM" id="SSF55729">
    <property type="entry name" value="Acyl-CoA N-acyltransferases (Nat)"/>
    <property type="match status" value="1"/>
</dbReference>
<dbReference type="InterPro" id="IPR016181">
    <property type="entry name" value="Acyl_CoA_acyltransferase"/>
</dbReference>
<dbReference type="PROSITE" id="PS51186">
    <property type="entry name" value="GNAT"/>
    <property type="match status" value="1"/>
</dbReference>
<dbReference type="AlphaFoldDB" id="A0A917Q4P9"/>
<comment type="caution">
    <text evidence="3">The sequence shown here is derived from an EMBL/GenBank/DDBJ whole genome shotgun (WGS) entry which is preliminary data.</text>
</comment>
<gene>
    <name evidence="3" type="ORF">GCM10011322_10130</name>
</gene>
<name>A0A917Q4P9_9HYPH</name>
<organism evidence="3 4">
    <name type="scientific">Salinarimonas ramus</name>
    <dbReference type="NCBI Taxonomy" id="690164"/>
    <lineage>
        <taxon>Bacteria</taxon>
        <taxon>Pseudomonadati</taxon>
        <taxon>Pseudomonadota</taxon>
        <taxon>Alphaproteobacteria</taxon>
        <taxon>Hyphomicrobiales</taxon>
        <taxon>Salinarimonadaceae</taxon>
        <taxon>Salinarimonas</taxon>
    </lineage>
</organism>
<dbReference type="CDD" id="cd04301">
    <property type="entry name" value="NAT_SF"/>
    <property type="match status" value="1"/>
</dbReference>
<dbReference type="EMBL" id="BMMF01000003">
    <property type="protein sequence ID" value="GGK25531.1"/>
    <property type="molecule type" value="Genomic_DNA"/>
</dbReference>
<evidence type="ECO:0000313" key="3">
    <source>
        <dbReference type="EMBL" id="GGK25531.1"/>
    </source>
</evidence>
<reference evidence="3 4" key="1">
    <citation type="journal article" date="2014" name="Int. J. Syst. Evol. Microbiol.">
        <title>Complete genome sequence of Corynebacterium casei LMG S-19264T (=DSM 44701T), isolated from a smear-ripened cheese.</title>
        <authorList>
            <consortium name="US DOE Joint Genome Institute (JGI-PGF)"/>
            <person name="Walter F."/>
            <person name="Albersmeier A."/>
            <person name="Kalinowski J."/>
            <person name="Ruckert C."/>
        </authorList>
    </citation>
    <scope>NUCLEOTIDE SEQUENCE [LARGE SCALE GENOMIC DNA]</scope>
    <source>
        <strain evidence="3 4">CGMCC 1.9161</strain>
    </source>
</reference>
<dbReference type="InterPro" id="IPR000182">
    <property type="entry name" value="GNAT_dom"/>
</dbReference>
<feature type="domain" description="N-acetyltransferase" evidence="2">
    <location>
        <begin position="3"/>
        <end position="151"/>
    </location>
</feature>
<dbReference type="PANTHER" id="PTHR13947">
    <property type="entry name" value="GNAT FAMILY N-ACETYLTRANSFERASE"/>
    <property type="match status" value="1"/>
</dbReference>
<dbReference type="Pfam" id="PF00583">
    <property type="entry name" value="Acetyltransf_1"/>
    <property type="match status" value="1"/>
</dbReference>
<dbReference type="InterPro" id="IPR050769">
    <property type="entry name" value="NAT_camello-type"/>
</dbReference>
<protein>
    <submittedName>
        <fullName evidence="3">Acetyltransferase</fullName>
    </submittedName>
</protein>
<dbReference type="RefSeq" id="WP_188910288.1">
    <property type="nucleotide sequence ID" value="NZ_BMMF01000003.1"/>
</dbReference>
<evidence type="ECO:0000259" key="2">
    <source>
        <dbReference type="PROSITE" id="PS51186"/>
    </source>
</evidence>
<dbReference type="PANTHER" id="PTHR13947:SF37">
    <property type="entry name" value="LD18367P"/>
    <property type="match status" value="1"/>
</dbReference>
<keyword evidence="4" id="KW-1185">Reference proteome</keyword>
<sequence length="156" mass="16977">MTNGLRPARPDEGLAVRDLVRAAFAIHVPRLGREPGPMGHDWPACVAAGEVSVLEDARGALAAVARLVAEPDALLVETIAVRPDLRGTGLGRRLLAFAEDEARRLGRSRLRLYTNALMSDNIALYARHGYVATHEAGEPPMRRVYMEKHVLSPPSL</sequence>
<accession>A0A917Q4P9</accession>
<dbReference type="Gene3D" id="3.40.630.30">
    <property type="match status" value="1"/>
</dbReference>